<evidence type="ECO:0000256" key="8">
    <source>
        <dbReference type="SAM" id="MobiDB-lite"/>
    </source>
</evidence>
<evidence type="ECO:0000256" key="1">
    <source>
        <dbReference type="ARBA" id="ARBA00001927"/>
    </source>
</evidence>
<dbReference type="EMBL" id="CP000431">
    <property type="protein sequence ID" value="ABG96480.1"/>
    <property type="molecule type" value="Genomic_DNA"/>
</dbReference>
<dbReference type="GO" id="GO:0046872">
    <property type="term" value="F:metal ion binding"/>
    <property type="evidence" value="ECO:0007669"/>
    <property type="project" value="UniProtKB-KW"/>
</dbReference>
<protein>
    <submittedName>
        <fullName evidence="9">Possible ferredoxin</fullName>
    </submittedName>
</protein>
<dbReference type="Pfam" id="PF13459">
    <property type="entry name" value="Fer4_15"/>
    <property type="match status" value="1"/>
</dbReference>
<dbReference type="Proteomes" id="UP000008710">
    <property type="component" value="Chromosome"/>
</dbReference>
<dbReference type="PANTHER" id="PTHR36923">
    <property type="entry name" value="FERREDOXIN"/>
    <property type="match status" value="1"/>
</dbReference>
<keyword evidence="7" id="KW-0003">3Fe-4S</keyword>
<dbReference type="Gene3D" id="3.30.70.20">
    <property type="match status" value="1"/>
</dbReference>
<evidence type="ECO:0000256" key="7">
    <source>
        <dbReference type="ARBA" id="ARBA00023291"/>
    </source>
</evidence>
<dbReference type="PANTHER" id="PTHR36923:SF3">
    <property type="entry name" value="FERREDOXIN"/>
    <property type="match status" value="1"/>
</dbReference>
<evidence type="ECO:0000256" key="2">
    <source>
        <dbReference type="ARBA" id="ARBA00022448"/>
    </source>
</evidence>
<dbReference type="AlphaFoldDB" id="Q0S7K6"/>
<evidence type="ECO:0000256" key="6">
    <source>
        <dbReference type="ARBA" id="ARBA00023014"/>
    </source>
</evidence>
<accession>Q0S7K6</accession>
<dbReference type="eggNOG" id="COG1141">
    <property type="taxonomic scope" value="Bacteria"/>
</dbReference>
<feature type="compositionally biased region" description="Polar residues" evidence="8">
    <location>
        <begin position="1"/>
        <end position="11"/>
    </location>
</feature>
<evidence type="ECO:0000256" key="5">
    <source>
        <dbReference type="ARBA" id="ARBA00023004"/>
    </source>
</evidence>
<organism evidence="9 10">
    <name type="scientific">Rhodococcus jostii (strain RHA1)</name>
    <dbReference type="NCBI Taxonomy" id="101510"/>
    <lineage>
        <taxon>Bacteria</taxon>
        <taxon>Bacillati</taxon>
        <taxon>Actinomycetota</taxon>
        <taxon>Actinomycetes</taxon>
        <taxon>Mycobacteriales</taxon>
        <taxon>Nocardiaceae</taxon>
        <taxon>Rhodococcus</taxon>
    </lineage>
</organism>
<keyword evidence="3" id="KW-0479">Metal-binding</keyword>
<dbReference type="HOGENOM" id="CLU_2318260_0_0_11"/>
<feature type="region of interest" description="Disordered" evidence="8">
    <location>
        <begin position="1"/>
        <end position="25"/>
    </location>
</feature>
<dbReference type="SUPFAM" id="SSF54862">
    <property type="entry name" value="4Fe-4S ferredoxins"/>
    <property type="match status" value="1"/>
</dbReference>
<sequence length="99" mass="10706">MHTTGTGSSVIAGTKCATARRHPDPRVARRGEVRVAMEVRVDFDRCEANGVCVGIAPDIFELDDDDQLHISSAVPPADREEDVRTAIAQCPRAALTEHP</sequence>
<dbReference type="KEGG" id="rha:RHA1_ro04694"/>
<keyword evidence="6" id="KW-0411">Iron-sulfur</keyword>
<keyword evidence="2" id="KW-0813">Transport</keyword>
<evidence type="ECO:0000256" key="3">
    <source>
        <dbReference type="ARBA" id="ARBA00022723"/>
    </source>
</evidence>
<gene>
    <name evidence="9" type="ordered locus">RHA1_ro04694</name>
</gene>
<dbReference type="InterPro" id="IPR051269">
    <property type="entry name" value="Fe-S_cluster_ET"/>
</dbReference>
<keyword evidence="5" id="KW-0408">Iron</keyword>
<proteinExistence type="predicted"/>
<evidence type="ECO:0000256" key="4">
    <source>
        <dbReference type="ARBA" id="ARBA00022982"/>
    </source>
</evidence>
<evidence type="ECO:0000313" key="10">
    <source>
        <dbReference type="Proteomes" id="UP000008710"/>
    </source>
</evidence>
<dbReference type="GO" id="GO:0051538">
    <property type="term" value="F:3 iron, 4 sulfur cluster binding"/>
    <property type="evidence" value="ECO:0007669"/>
    <property type="project" value="UniProtKB-KW"/>
</dbReference>
<evidence type="ECO:0000313" key="9">
    <source>
        <dbReference type="EMBL" id="ABG96480.1"/>
    </source>
</evidence>
<comment type="cofactor">
    <cofactor evidence="1">
        <name>[3Fe-4S] cluster</name>
        <dbReference type="ChEBI" id="CHEBI:21137"/>
    </cofactor>
</comment>
<keyword evidence="4" id="KW-0249">Electron transport</keyword>
<reference evidence="10" key="1">
    <citation type="journal article" date="2006" name="Proc. Natl. Acad. Sci. U.S.A.">
        <title>The complete genome of Rhodococcus sp. RHA1 provides insights into a catabolic powerhouse.</title>
        <authorList>
            <person name="McLeod M.P."/>
            <person name="Warren R.L."/>
            <person name="Hsiao W.W.L."/>
            <person name="Araki N."/>
            <person name="Myhre M."/>
            <person name="Fernandes C."/>
            <person name="Miyazawa D."/>
            <person name="Wong W."/>
            <person name="Lillquist A.L."/>
            <person name="Wang D."/>
            <person name="Dosanjh M."/>
            <person name="Hara H."/>
            <person name="Petrescu A."/>
            <person name="Morin R.D."/>
            <person name="Yang G."/>
            <person name="Stott J.M."/>
            <person name="Schein J.E."/>
            <person name="Shin H."/>
            <person name="Smailus D."/>
            <person name="Siddiqui A.S."/>
            <person name="Marra M.A."/>
            <person name="Jones S.J.M."/>
            <person name="Holt R."/>
            <person name="Brinkman F.S.L."/>
            <person name="Miyauchi K."/>
            <person name="Fukuda M."/>
            <person name="Davies J.E."/>
            <person name="Mohn W.W."/>
            <person name="Eltis L.D."/>
        </authorList>
    </citation>
    <scope>NUCLEOTIDE SEQUENCE [LARGE SCALE GENOMIC DNA]</scope>
    <source>
        <strain evidence="10">RHA1</strain>
    </source>
</reference>
<name>Q0S7K6_RHOJR</name>